<evidence type="ECO:0000256" key="1">
    <source>
        <dbReference type="ARBA" id="ARBA00022737"/>
    </source>
</evidence>
<reference evidence="6 7" key="1">
    <citation type="submission" date="2017-10" db="EMBL/GenBank/DDBJ databases">
        <title>Resolving the taxonomy of Roseburia spp., Eubacterium rectale and Agathobacter spp. through phylogenomic analysis.</title>
        <authorList>
            <person name="Sheridan P.O."/>
            <person name="Walker A.W."/>
            <person name="Duncan S.H."/>
            <person name="Scott K.P."/>
            <person name="Toole P.W.O."/>
            <person name="Luis P."/>
            <person name="Flint H.J."/>
        </authorList>
    </citation>
    <scope>NUCLEOTIDE SEQUENCE [LARGE SCALE GENOMIC DNA]</scope>
    <source>
        <strain evidence="6 7">JK623</strain>
    </source>
</reference>
<evidence type="ECO:0000313" key="7">
    <source>
        <dbReference type="Proteomes" id="UP000224563"/>
    </source>
</evidence>
<dbReference type="Pfam" id="PF12848">
    <property type="entry name" value="ABC_tran_Xtn"/>
    <property type="match status" value="1"/>
</dbReference>
<feature type="domain" description="ABC transporter" evidence="5">
    <location>
        <begin position="323"/>
        <end position="540"/>
    </location>
</feature>
<dbReference type="AlphaFoldDB" id="A0A2G3DZI5"/>
<evidence type="ECO:0000259" key="5">
    <source>
        <dbReference type="PROSITE" id="PS50893"/>
    </source>
</evidence>
<feature type="coiled-coil region" evidence="4">
    <location>
        <begin position="578"/>
        <end position="640"/>
    </location>
</feature>
<evidence type="ECO:0000313" key="6">
    <source>
        <dbReference type="EMBL" id="PHU36381.1"/>
    </source>
</evidence>
<dbReference type="Pfam" id="PF16326">
    <property type="entry name" value="ABC_tran_CTD"/>
    <property type="match status" value="1"/>
</dbReference>
<dbReference type="PANTHER" id="PTHR42855:SF2">
    <property type="entry name" value="DRUG RESISTANCE ABC TRANSPORTER,ATP-BINDING PROTEIN"/>
    <property type="match status" value="1"/>
</dbReference>
<dbReference type="GO" id="GO:0005524">
    <property type="term" value="F:ATP binding"/>
    <property type="evidence" value="ECO:0007669"/>
    <property type="project" value="UniProtKB-KW"/>
</dbReference>
<keyword evidence="2" id="KW-0547">Nucleotide-binding</keyword>
<dbReference type="Pfam" id="PF00005">
    <property type="entry name" value="ABC_tran"/>
    <property type="match status" value="2"/>
</dbReference>
<evidence type="ECO:0000256" key="4">
    <source>
        <dbReference type="SAM" id="Coils"/>
    </source>
</evidence>
<dbReference type="InterPro" id="IPR027417">
    <property type="entry name" value="P-loop_NTPase"/>
</dbReference>
<dbReference type="EMBL" id="PDYG01000134">
    <property type="protein sequence ID" value="PHU36381.1"/>
    <property type="molecule type" value="Genomic_DNA"/>
</dbReference>
<dbReference type="FunFam" id="3.40.50.300:FF:000011">
    <property type="entry name" value="Putative ABC transporter ATP-binding component"/>
    <property type="match status" value="1"/>
</dbReference>
<dbReference type="GO" id="GO:0003677">
    <property type="term" value="F:DNA binding"/>
    <property type="evidence" value="ECO:0007669"/>
    <property type="project" value="InterPro"/>
</dbReference>
<name>A0A2G3DZI5_9FIRM</name>
<keyword evidence="7" id="KW-1185">Reference proteome</keyword>
<dbReference type="PANTHER" id="PTHR42855">
    <property type="entry name" value="ABC TRANSPORTER ATP-BINDING SUBUNIT"/>
    <property type="match status" value="1"/>
</dbReference>
<dbReference type="InterPro" id="IPR051309">
    <property type="entry name" value="ABCF_ATPase"/>
</dbReference>
<keyword evidence="3 6" id="KW-0067">ATP-binding</keyword>
<dbReference type="Gene3D" id="1.10.287.380">
    <property type="entry name" value="Valyl-tRNA synthetase, C-terminal domain"/>
    <property type="match status" value="1"/>
</dbReference>
<evidence type="ECO:0000256" key="2">
    <source>
        <dbReference type="ARBA" id="ARBA00022741"/>
    </source>
</evidence>
<reference evidence="6 7" key="2">
    <citation type="submission" date="2017-10" db="EMBL/GenBank/DDBJ databases">
        <authorList>
            <person name="Banno H."/>
            <person name="Chua N.-H."/>
        </authorList>
    </citation>
    <scope>NUCLEOTIDE SEQUENCE [LARGE SCALE GENOMIC DNA]</scope>
    <source>
        <strain evidence="6 7">JK623</strain>
    </source>
</reference>
<dbReference type="InterPro" id="IPR032524">
    <property type="entry name" value="ABC_tran_C"/>
</dbReference>
<gene>
    <name evidence="6" type="ORF">CSX02_12430</name>
</gene>
<feature type="coiled-coil region" evidence="4">
    <location>
        <begin position="249"/>
        <end position="283"/>
    </location>
</feature>
<keyword evidence="4" id="KW-0175">Coiled coil</keyword>
<dbReference type="SUPFAM" id="SSF52540">
    <property type="entry name" value="P-loop containing nucleoside triphosphate hydrolases"/>
    <property type="match status" value="2"/>
</dbReference>
<dbReference type="InterPro" id="IPR032781">
    <property type="entry name" value="ABC_tran_Xtn"/>
</dbReference>
<proteinExistence type="predicted"/>
<dbReference type="PROSITE" id="PS00211">
    <property type="entry name" value="ABC_TRANSPORTER_1"/>
    <property type="match status" value="2"/>
</dbReference>
<dbReference type="FunFam" id="3.40.50.300:FF:000309">
    <property type="entry name" value="ABC transporter ATP-binding protein"/>
    <property type="match status" value="1"/>
</dbReference>
<dbReference type="InterPro" id="IPR003439">
    <property type="entry name" value="ABC_transporter-like_ATP-bd"/>
</dbReference>
<protein>
    <submittedName>
        <fullName evidence="6">ABC transporter ATP-binding protein</fullName>
    </submittedName>
</protein>
<feature type="domain" description="ABC transporter" evidence="5">
    <location>
        <begin position="3"/>
        <end position="260"/>
    </location>
</feature>
<dbReference type="CDD" id="cd03221">
    <property type="entry name" value="ABCF_EF-3"/>
    <property type="match status" value="2"/>
</dbReference>
<dbReference type="PROSITE" id="PS50893">
    <property type="entry name" value="ABC_TRANSPORTER_2"/>
    <property type="match status" value="2"/>
</dbReference>
<dbReference type="SMART" id="SM00382">
    <property type="entry name" value="AAA"/>
    <property type="match status" value="2"/>
</dbReference>
<organism evidence="6 7">
    <name type="scientific">Agathobacter ruminis</name>
    <dbReference type="NCBI Taxonomy" id="1712665"/>
    <lineage>
        <taxon>Bacteria</taxon>
        <taxon>Bacillati</taxon>
        <taxon>Bacillota</taxon>
        <taxon>Clostridia</taxon>
        <taxon>Lachnospirales</taxon>
        <taxon>Lachnospiraceae</taxon>
        <taxon>Agathobacter</taxon>
    </lineage>
</organism>
<evidence type="ECO:0000256" key="3">
    <source>
        <dbReference type="ARBA" id="ARBA00022840"/>
    </source>
</evidence>
<keyword evidence="1" id="KW-0677">Repeat</keyword>
<dbReference type="InterPro" id="IPR017871">
    <property type="entry name" value="ABC_transporter-like_CS"/>
</dbReference>
<accession>A0A2G3DZI5</accession>
<dbReference type="GO" id="GO:0016887">
    <property type="term" value="F:ATP hydrolysis activity"/>
    <property type="evidence" value="ECO:0007669"/>
    <property type="project" value="InterPro"/>
</dbReference>
<comment type="caution">
    <text evidence="6">The sequence shown here is derived from an EMBL/GenBank/DDBJ whole genome shotgun (WGS) entry which is preliminary data.</text>
</comment>
<dbReference type="InterPro" id="IPR037118">
    <property type="entry name" value="Val-tRNA_synth_C_sf"/>
</dbReference>
<dbReference type="Gene3D" id="3.40.50.300">
    <property type="entry name" value="P-loop containing nucleotide triphosphate hydrolases"/>
    <property type="match status" value="2"/>
</dbReference>
<dbReference type="Proteomes" id="UP000224563">
    <property type="component" value="Unassembled WGS sequence"/>
</dbReference>
<dbReference type="InterPro" id="IPR003593">
    <property type="entry name" value="AAA+_ATPase"/>
</dbReference>
<sequence length="651" mass="74432">MLLQISNGAVAFGDDVVLHDINFEIRNTEKIAVVGRNGCGKTTLLKLINGEYELEKEDGEDSFIAMTGQPEIGYLKQIAFDDPMVSLEDEIKKVFAPMRARKAEVERMAQALEHDHSPEMVERYTALEEKFREDGGYYFEKEEDILIRKFGFSDEERKKPLAEFSGGQQTKIAFVKLLLSKPDILLLDEPTNHLDVTTIEWLETYLKNYPKAVVVVSHDRMFLDNVVDVVYEIEYGTAKRYPGNYTDFMKRKEENFAKQMKDYKAQQKEIERLQQMVDKMKGHPTKVSMARSKQKAIERMDLIEAPDRFDNRTFHANFQPEKETGNDVLSVQDLAIGYDNVLSTVRFELKKGEKLGIIGGNGLGKSTFMKTIVGQIPPLGGGYQYGTNVEIGYFDQQMAMYRSDKTVLQDYWDEFPTMTETQVRSALGAFLLRGDDVYKNVNALSGGEKVRLALCKILKRKPNVLILDEPTNHMDLIGKETLEKMLRDYTGTLIFVSHDRYFIKRVANRLLEFEGGSTHMYEFGYEEYLEKQAAKNQEEASAKTFLGGAISQKGLADAAKEPQKEKNTQARDSYALGKERSRLEKKLQKAEADLAEKEAELEELKKELLNPAYQSSYSKLTEIQNAIDEKEAQILEAMEVWEELSTQLEQL</sequence>
<dbReference type="RefSeq" id="WP_099386916.1">
    <property type="nucleotide sequence ID" value="NZ_JANSWH010000041.1"/>
</dbReference>